<keyword evidence="3" id="KW-0804">Transcription</keyword>
<dbReference type="GO" id="GO:0043565">
    <property type="term" value="F:sequence-specific DNA binding"/>
    <property type="evidence" value="ECO:0007669"/>
    <property type="project" value="InterPro"/>
</dbReference>
<dbReference type="Pfam" id="PF12833">
    <property type="entry name" value="HTH_18"/>
    <property type="match status" value="1"/>
</dbReference>
<dbReference type="SMART" id="SM00342">
    <property type="entry name" value="HTH_ARAC"/>
    <property type="match status" value="1"/>
</dbReference>
<accession>A0A917MZD2</accession>
<reference evidence="5" key="1">
    <citation type="journal article" date="2014" name="Int. J. Syst. Evol. Microbiol.">
        <title>Complete genome sequence of Corynebacterium casei LMG S-19264T (=DSM 44701T), isolated from a smear-ripened cheese.</title>
        <authorList>
            <consortium name="US DOE Joint Genome Institute (JGI-PGF)"/>
            <person name="Walter F."/>
            <person name="Albersmeier A."/>
            <person name="Kalinowski J."/>
            <person name="Ruckert C."/>
        </authorList>
    </citation>
    <scope>NUCLEOTIDE SEQUENCE</scope>
    <source>
        <strain evidence="5">CGMCC 1.15290</strain>
    </source>
</reference>
<sequence length="281" mass="32864">MEQLRQFAVKKLGYTDIDSNAVEEGKLALYRDFIKIIFLRSGSHIQVDFKEYHLQQDALFFVQGGQYCQIDEAVSNGALLFYNRDFYCVEIHDKEVACDGILFHNIYEIPVVYLEEAQSAIMQGILAEIKSEMQEEESGMEEMLRILLKQIIIRSTRLWKQAHQVQNEESRQDVEFARRFSQLVEAHYITRHSVADYAELLNITPKALQKRVAKYSKLTPNDIIKDRIILEAKRLLVHTELSVKEIGYKLGYEDPAYFIRLFTNHTEESPQHFRKSYQSAV</sequence>
<evidence type="ECO:0000256" key="3">
    <source>
        <dbReference type="ARBA" id="ARBA00023163"/>
    </source>
</evidence>
<dbReference type="InterPro" id="IPR018060">
    <property type="entry name" value="HTH_AraC"/>
</dbReference>
<evidence type="ECO:0000256" key="2">
    <source>
        <dbReference type="ARBA" id="ARBA00023125"/>
    </source>
</evidence>
<dbReference type="Proteomes" id="UP000627292">
    <property type="component" value="Unassembled WGS sequence"/>
</dbReference>
<dbReference type="PANTHER" id="PTHR43280">
    <property type="entry name" value="ARAC-FAMILY TRANSCRIPTIONAL REGULATOR"/>
    <property type="match status" value="1"/>
</dbReference>
<evidence type="ECO:0000313" key="5">
    <source>
        <dbReference type="EMBL" id="GGH74863.1"/>
    </source>
</evidence>
<evidence type="ECO:0000256" key="1">
    <source>
        <dbReference type="ARBA" id="ARBA00023015"/>
    </source>
</evidence>
<dbReference type="Gene3D" id="1.10.10.60">
    <property type="entry name" value="Homeodomain-like"/>
    <property type="match status" value="1"/>
</dbReference>
<feature type="domain" description="HTH araC/xylS-type" evidence="4">
    <location>
        <begin position="178"/>
        <end position="276"/>
    </location>
</feature>
<dbReference type="SUPFAM" id="SSF46689">
    <property type="entry name" value="Homeodomain-like"/>
    <property type="match status" value="1"/>
</dbReference>
<dbReference type="PANTHER" id="PTHR43280:SF32">
    <property type="entry name" value="TRANSCRIPTIONAL REGULATORY PROTEIN"/>
    <property type="match status" value="1"/>
</dbReference>
<comment type="caution">
    <text evidence="5">The sequence shown here is derived from an EMBL/GenBank/DDBJ whole genome shotgun (WGS) entry which is preliminary data.</text>
</comment>
<protein>
    <submittedName>
        <fullName evidence="5">AraC family transcriptional regulator</fullName>
    </submittedName>
</protein>
<keyword evidence="2" id="KW-0238">DNA-binding</keyword>
<evidence type="ECO:0000313" key="6">
    <source>
        <dbReference type="Proteomes" id="UP000627292"/>
    </source>
</evidence>
<keyword evidence="6" id="KW-1185">Reference proteome</keyword>
<dbReference type="GO" id="GO:0003700">
    <property type="term" value="F:DNA-binding transcription factor activity"/>
    <property type="evidence" value="ECO:0007669"/>
    <property type="project" value="InterPro"/>
</dbReference>
<dbReference type="RefSeq" id="WP_188955260.1">
    <property type="nucleotide sequence ID" value="NZ_BMIB01000004.1"/>
</dbReference>
<gene>
    <name evidence="5" type="ORF">GCM10011379_37880</name>
</gene>
<dbReference type="PROSITE" id="PS01124">
    <property type="entry name" value="HTH_ARAC_FAMILY_2"/>
    <property type="match status" value="1"/>
</dbReference>
<keyword evidence="1" id="KW-0805">Transcription regulation</keyword>
<organism evidence="5 6">
    <name type="scientific">Filimonas zeae</name>
    <dbReference type="NCBI Taxonomy" id="1737353"/>
    <lineage>
        <taxon>Bacteria</taxon>
        <taxon>Pseudomonadati</taxon>
        <taxon>Bacteroidota</taxon>
        <taxon>Chitinophagia</taxon>
        <taxon>Chitinophagales</taxon>
        <taxon>Chitinophagaceae</taxon>
        <taxon>Filimonas</taxon>
    </lineage>
</organism>
<dbReference type="InterPro" id="IPR009057">
    <property type="entry name" value="Homeodomain-like_sf"/>
</dbReference>
<reference evidence="5" key="2">
    <citation type="submission" date="2020-09" db="EMBL/GenBank/DDBJ databases">
        <authorList>
            <person name="Sun Q."/>
            <person name="Zhou Y."/>
        </authorList>
    </citation>
    <scope>NUCLEOTIDE SEQUENCE</scope>
    <source>
        <strain evidence="5">CGMCC 1.15290</strain>
    </source>
</reference>
<dbReference type="AlphaFoldDB" id="A0A917MZD2"/>
<evidence type="ECO:0000259" key="4">
    <source>
        <dbReference type="PROSITE" id="PS01124"/>
    </source>
</evidence>
<proteinExistence type="predicted"/>
<name>A0A917MZD2_9BACT</name>
<dbReference type="EMBL" id="BMIB01000004">
    <property type="protein sequence ID" value="GGH74863.1"/>
    <property type="molecule type" value="Genomic_DNA"/>
</dbReference>